<dbReference type="AlphaFoldDB" id="A0AAD5IFB2"/>
<protein>
    <recommendedName>
        <fullName evidence="1">At1g61320/AtMIF1 LRR domain-containing protein</fullName>
    </recommendedName>
</protein>
<evidence type="ECO:0000313" key="2">
    <source>
        <dbReference type="EMBL" id="KAI9161176.1"/>
    </source>
</evidence>
<dbReference type="PANTHER" id="PTHR34145">
    <property type="entry name" value="OS02G0105600 PROTEIN"/>
    <property type="match status" value="1"/>
</dbReference>
<proteinExistence type="predicted"/>
<comment type="caution">
    <text evidence="2">The sequence shown here is derived from an EMBL/GenBank/DDBJ whole genome shotgun (WGS) entry which is preliminary data.</text>
</comment>
<dbReference type="InterPro" id="IPR055357">
    <property type="entry name" value="LRR_At1g61320_AtMIF1"/>
</dbReference>
<gene>
    <name evidence="2" type="ORF">LWI28_015131</name>
</gene>
<dbReference type="Proteomes" id="UP001064489">
    <property type="component" value="Chromosome 2"/>
</dbReference>
<keyword evidence="3" id="KW-1185">Reference proteome</keyword>
<feature type="domain" description="At1g61320/AtMIF1 LRR" evidence="1">
    <location>
        <begin position="2"/>
        <end position="82"/>
    </location>
</feature>
<dbReference type="SUPFAM" id="SSF52047">
    <property type="entry name" value="RNI-like"/>
    <property type="match status" value="1"/>
</dbReference>
<sequence length="150" mass="17459">MLSSLRKLSLYRVMIDDHMLKNLVAGCPLIEYLHVAQCSPRLRNIVLFGLSRLKEIKLGHGYRIERVDIEALNVQLLSISGLPLRLIDFAYYKNLKSMRLTSVSITDERFCNHISRLPLLEDLRLIRCSKLTCQNFKPTKIDQVKREDFV</sequence>
<dbReference type="Gene3D" id="3.80.10.10">
    <property type="entry name" value="Ribonuclease Inhibitor"/>
    <property type="match status" value="1"/>
</dbReference>
<evidence type="ECO:0000313" key="3">
    <source>
        <dbReference type="Proteomes" id="UP001064489"/>
    </source>
</evidence>
<dbReference type="Pfam" id="PF23622">
    <property type="entry name" value="LRR_At1g61320_AtMIF1"/>
    <property type="match status" value="1"/>
</dbReference>
<evidence type="ECO:0000259" key="1">
    <source>
        <dbReference type="Pfam" id="PF23622"/>
    </source>
</evidence>
<dbReference type="InterPro" id="IPR032675">
    <property type="entry name" value="LRR_dom_sf"/>
</dbReference>
<dbReference type="EMBL" id="JAJSOW010000106">
    <property type="protein sequence ID" value="KAI9161176.1"/>
    <property type="molecule type" value="Genomic_DNA"/>
</dbReference>
<reference evidence="2" key="1">
    <citation type="journal article" date="2022" name="Plant J.">
        <title>Strategies of tolerance reflected in two North American maple genomes.</title>
        <authorList>
            <person name="McEvoy S.L."/>
            <person name="Sezen U.U."/>
            <person name="Trouern-Trend A."/>
            <person name="McMahon S.M."/>
            <person name="Schaberg P.G."/>
            <person name="Yang J."/>
            <person name="Wegrzyn J.L."/>
            <person name="Swenson N.G."/>
        </authorList>
    </citation>
    <scope>NUCLEOTIDE SEQUENCE</scope>
    <source>
        <strain evidence="2">91603</strain>
    </source>
</reference>
<reference evidence="2" key="2">
    <citation type="submission" date="2023-02" db="EMBL/GenBank/DDBJ databases">
        <authorList>
            <person name="Swenson N.G."/>
            <person name="Wegrzyn J.L."/>
            <person name="Mcevoy S.L."/>
        </authorList>
    </citation>
    <scope>NUCLEOTIDE SEQUENCE</scope>
    <source>
        <strain evidence="2">91603</strain>
        <tissue evidence="2">Leaf</tissue>
    </source>
</reference>
<accession>A0AAD5IFB2</accession>
<name>A0AAD5IFB2_ACENE</name>
<dbReference type="PANTHER" id="PTHR34145:SF28">
    <property type="entry name" value="F-BOX DOMAIN-CONTAINING PROTEIN"/>
    <property type="match status" value="1"/>
</dbReference>
<organism evidence="2 3">
    <name type="scientific">Acer negundo</name>
    <name type="common">Box elder</name>
    <dbReference type="NCBI Taxonomy" id="4023"/>
    <lineage>
        <taxon>Eukaryota</taxon>
        <taxon>Viridiplantae</taxon>
        <taxon>Streptophyta</taxon>
        <taxon>Embryophyta</taxon>
        <taxon>Tracheophyta</taxon>
        <taxon>Spermatophyta</taxon>
        <taxon>Magnoliopsida</taxon>
        <taxon>eudicotyledons</taxon>
        <taxon>Gunneridae</taxon>
        <taxon>Pentapetalae</taxon>
        <taxon>rosids</taxon>
        <taxon>malvids</taxon>
        <taxon>Sapindales</taxon>
        <taxon>Sapindaceae</taxon>
        <taxon>Hippocastanoideae</taxon>
        <taxon>Acereae</taxon>
        <taxon>Acer</taxon>
    </lineage>
</organism>
<dbReference type="InterPro" id="IPR053772">
    <property type="entry name" value="At1g61320/At1g61330-like"/>
</dbReference>